<feature type="region of interest" description="Disordered" evidence="8">
    <location>
        <begin position="59"/>
        <end position="88"/>
    </location>
</feature>
<feature type="chain" id="PRO_5047090047" evidence="9">
    <location>
        <begin position="35"/>
        <end position="189"/>
    </location>
</feature>
<dbReference type="Pfam" id="PF00355">
    <property type="entry name" value="Rieske"/>
    <property type="match status" value="1"/>
</dbReference>
<protein>
    <submittedName>
        <fullName evidence="11">Biquinol-cytochrome c reductase iron-sulfur subunit</fullName>
    </submittedName>
</protein>
<comment type="caution">
    <text evidence="11">The sequence shown here is derived from an EMBL/GenBank/DDBJ whole genome shotgun (WGS) entry which is preliminary data.</text>
</comment>
<evidence type="ECO:0000256" key="6">
    <source>
        <dbReference type="ARBA" id="ARBA00023157"/>
    </source>
</evidence>
<dbReference type="InterPro" id="IPR017941">
    <property type="entry name" value="Rieske_2Fe-2S"/>
</dbReference>
<dbReference type="InterPro" id="IPR014349">
    <property type="entry name" value="Rieske_Fe-S_prot"/>
</dbReference>
<dbReference type="PRINTS" id="PR00162">
    <property type="entry name" value="RIESKE"/>
</dbReference>
<organism evidence="11 12">
    <name type="scientific">Aureococcus anophagefferens</name>
    <name type="common">Harmful bloom alga</name>
    <dbReference type="NCBI Taxonomy" id="44056"/>
    <lineage>
        <taxon>Eukaryota</taxon>
        <taxon>Sar</taxon>
        <taxon>Stramenopiles</taxon>
        <taxon>Ochrophyta</taxon>
        <taxon>Pelagophyceae</taxon>
        <taxon>Pelagomonadales</taxon>
        <taxon>Pelagomonadaceae</taxon>
        <taxon>Aureococcus</taxon>
    </lineage>
</organism>
<dbReference type="Gene3D" id="2.102.10.10">
    <property type="entry name" value="Rieske [2Fe-2S] iron-sulphur domain"/>
    <property type="match status" value="1"/>
</dbReference>
<dbReference type="PANTHER" id="PTHR10134">
    <property type="entry name" value="CYTOCHROME B-C1 COMPLEX SUBUNIT RIESKE, MITOCHONDRIAL"/>
    <property type="match status" value="1"/>
</dbReference>
<dbReference type="EMBL" id="JBBJCI010000207">
    <property type="protein sequence ID" value="KAK7240993.1"/>
    <property type="molecule type" value="Genomic_DNA"/>
</dbReference>
<dbReference type="InterPro" id="IPR036922">
    <property type="entry name" value="Rieske_2Fe-2S_sf"/>
</dbReference>
<evidence type="ECO:0000256" key="9">
    <source>
        <dbReference type="SAM" id="SignalP"/>
    </source>
</evidence>
<comment type="similarity">
    <text evidence="1">Belongs to the Rieske iron-sulfur protein family.</text>
</comment>
<evidence type="ECO:0000256" key="2">
    <source>
        <dbReference type="ARBA" id="ARBA00022714"/>
    </source>
</evidence>
<dbReference type="PROSITE" id="PS51296">
    <property type="entry name" value="RIESKE"/>
    <property type="match status" value="1"/>
</dbReference>
<sequence length="189" mass="19684">MARSRARAQPAGTRPQRVATRTLVLFALLARAESLAPADALSRRALGTTAAGALTTTAGVAAAKPAPPEVATDKRGKPLSTDDFLSGRPDGPTELVAGLGGEPTILLVEDGKLADYAIQAECTHLGCLVGPYNPLSQRFVCPCHGSEYLRNGAVARGPAPSSLKLAKVGTDDQGRITLERWTAPDFRDG</sequence>
<reference evidence="11 12" key="1">
    <citation type="submission" date="2024-03" db="EMBL/GenBank/DDBJ databases">
        <title>Aureococcus anophagefferens CCMP1851 and Kratosvirus quantuckense: Draft genome of a second virus-susceptible host strain in the model system.</title>
        <authorList>
            <person name="Chase E."/>
            <person name="Truchon A.R."/>
            <person name="Schepens W."/>
            <person name="Wilhelm S.W."/>
        </authorList>
    </citation>
    <scope>NUCLEOTIDE SEQUENCE [LARGE SCALE GENOMIC DNA]</scope>
    <source>
        <strain evidence="11 12">CCMP1851</strain>
    </source>
</reference>
<keyword evidence="6" id="KW-1015">Disulfide bond</keyword>
<feature type="signal peptide" evidence="9">
    <location>
        <begin position="1"/>
        <end position="34"/>
    </location>
</feature>
<keyword evidence="5" id="KW-0411">Iron-sulfur</keyword>
<name>A0ABR1FXK7_AURAN</name>
<evidence type="ECO:0000256" key="5">
    <source>
        <dbReference type="ARBA" id="ARBA00023014"/>
    </source>
</evidence>
<evidence type="ECO:0000259" key="10">
    <source>
        <dbReference type="PROSITE" id="PS51296"/>
    </source>
</evidence>
<dbReference type="Proteomes" id="UP001363151">
    <property type="component" value="Unassembled WGS sequence"/>
</dbReference>
<keyword evidence="4" id="KW-0408">Iron</keyword>
<keyword evidence="3" id="KW-0479">Metal-binding</keyword>
<proteinExistence type="inferred from homology"/>
<evidence type="ECO:0000256" key="7">
    <source>
        <dbReference type="ARBA" id="ARBA00034078"/>
    </source>
</evidence>
<evidence type="ECO:0000256" key="8">
    <source>
        <dbReference type="SAM" id="MobiDB-lite"/>
    </source>
</evidence>
<evidence type="ECO:0000256" key="3">
    <source>
        <dbReference type="ARBA" id="ARBA00022723"/>
    </source>
</evidence>
<comment type="cofactor">
    <cofactor evidence="7">
        <name>[2Fe-2S] cluster</name>
        <dbReference type="ChEBI" id="CHEBI:190135"/>
    </cofactor>
</comment>
<feature type="domain" description="Rieske" evidence="10">
    <location>
        <begin position="87"/>
        <end position="177"/>
    </location>
</feature>
<evidence type="ECO:0000256" key="1">
    <source>
        <dbReference type="ARBA" id="ARBA00010651"/>
    </source>
</evidence>
<keyword evidence="2" id="KW-0001">2Fe-2S</keyword>
<gene>
    <name evidence="11" type="ORF">SO694_00054050</name>
</gene>
<evidence type="ECO:0000313" key="12">
    <source>
        <dbReference type="Proteomes" id="UP001363151"/>
    </source>
</evidence>
<keyword evidence="9" id="KW-0732">Signal</keyword>
<dbReference type="SUPFAM" id="SSF50022">
    <property type="entry name" value="ISP domain"/>
    <property type="match status" value="1"/>
</dbReference>
<evidence type="ECO:0000256" key="4">
    <source>
        <dbReference type="ARBA" id="ARBA00023004"/>
    </source>
</evidence>
<accession>A0ABR1FXK7</accession>
<evidence type="ECO:0000313" key="11">
    <source>
        <dbReference type="EMBL" id="KAK7240993.1"/>
    </source>
</evidence>
<dbReference type="InterPro" id="IPR005805">
    <property type="entry name" value="Rieske_Fe-S_prot_C"/>
</dbReference>
<keyword evidence="12" id="KW-1185">Reference proteome</keyword>